<dbReference type="PANTHER" id="PTHR43297:SF2">
    <property type="entry name" value="DIPEPTIDE TRANSPORT ATP-BINDING PROTEIN DPPD"/>
    <property type="match status" value="1"/>
</dbReference>
<dbReference type="PROSITE" id="PS00211">
    <property type="entry name" value="ABC_TRANSPORTER_1"/>
    <property type="match status" value="1"/>
</dbReference>
<dbReference type="GO" id="GO:0005886">
    <property type="term" value="C:plasma membrane"/>
    <property type="evidence" value="ECO:0007669"/>
    <property type="project" value="UniProtKB-SubCell"/>
</dbReference>
<keyword evidence="11" id="KW-1185">Reference proteome</keyword>
<dbReference type="GO" id="GO:0016887">
    <property type="term" value="F:ATP hydrolysis activity"/>
    <property type="evidence" value="ECO:0007669"/>
    <property type="project" value="InterPro"/>
</dbReference>
<dbReference type="GO" id="GO:0015833">
    <property type="term" value="P:peptide transport"/>
    <property type="evidence" value="ECO:0007669"/>
    <property type="project" value="InterPro"/>
</dbReference>
<keyword evidence="6 10" id="KW-0067">ATP-binding</keyword>
<gene>
    <name evidence="10" type="ORF">FF100_19215</name>
</gene>
<dbReference type="PROSITE" id="PS50893">
    <property type="entry name" value="ABC_TRANSPORTER_2"/>
    <property type="match status" value="1"/>
</dbReference>
<keyword evidence="7" id="KW-0472">Membrane</keyword>
<dbReference type="GO" id="GO:0055085">
    <property type="term" value="P:transmembrane transport"/>
    <property type="evidence" value="ECO:0007669"/>
    <property type="project" value="UniProtKB-ARBA"/>
</dbReference>
<comment type="subcellular location">
    <subcellularLocation>
        <location evidence="1">Cell inner membrane</location>
        <topology evidence="1">Peripheral membrane protein</topology>
    </subcellularLocation>
</comment>
<dbReference type="InterPro" id="IPR027417">
    <property type="entry name" value="P-loop_NTPase"/>
</dbReference>
<evidence type="ECO:0000313" key="10">
    <source>
        <dbReference type="EMBL" id="TNC11264.1"/>
    </source>
</evidence>
<dbReference type="Gene3D" id="3.40.50.300">
    <property type="entry name" value="P-loop containing nucleotide triphosphate hydrolases"/>
    <property type="match status" value="1"/>
</dbReference>
<reference evidence="10 11" key="1">
    <citation type="submission" date="2019-06" db="EMBL/GenBank/DDBJ databases">
        <title>Genome of Methylobacterium sp. 17Sr1-39.</title>
        <authorList>
            <person name="Seo T."/>
        </authorList>
    </citation>
    <scope>NUCLEOTIDE SEQUENCE [LARGE SCALE GENOMIC DNA]</scope>
    <source>
        <strain evidence="10 11">17Sr1-39</strain>
    </source>
</reference>
<proteinExistence type="inferred from homology"/>
<dbReference type="Pfam" id="PF00005">
    <property type="entry name" value="ABC_tran"/>
    <property type="match status" value="1"/>
</dbReference>
<dbReference type="InterPro" id="IPR013563">
    <property type="entry name" value="Oligopep_ABC_C"/>
</dbReference>
<accession>A0A5C4LDD5</accession>
<dbReference type="InterPro" id="IPR017871">
    <property type="entry name" value="ABC_transporter-like_CS"/>
</dbReference>
<evidence type="ECO:0000256" key="4">
    <source>
        <dbReference type="ARBA" id="ARBA00022475"/>
    </source>
</evidence>
<evidence type="ECO:0000259" key="9">
    <source>
        <dbReference type="PROSITE" id="PS50893"/>
    </source>
</evidence>
<evidence type="ECO:0000256" key="2">
    <source>
        <dbReference type="ARBA" id="ARBA00005417"/>
    </source>
</evidence>
<dbReference type="CDD" id="cd03257">
    <property type="entry name" value="ABC_NikE_OppD_transporters"/>
    <property type="match status" value="1"/>
</dbReference>
<dbReference type="InterPro" id="IPR003439">
    <property type="entry name" value="ABC_transporter-like_ATP-bd"/>
</dbReference>
<organism evidence="10 11">
    <name type="scientific">Methylobacterium terricola</name>
    <dbReference type="NCBI Taxonomy" id="2583531"/>
    <lineage>
        <taxon>Bacteria</taxon>
        <taxon>Pseudomonadati</taxon>
        <taxon>Pseudomonadota</taxon>
        <taxon>Alphaproteobacteria</taxon>
        <taxon>Hyphomicrobiales</taxon>
        <taxon>Methylobacteriaceae</taxon>
        <taxon>Methylobacterium</taxon>
    </lineage>
</organism>
<dbReference type="EMBL" id="VDDA01000009">
    <property type="protein sequence ID" value="TNC11264.1"/>
    <property type="molecule type" value="Genomic_DNA"/>
</dbReference>
<dbReference type="SUPFAM" id="SSF52540">
    <property type="entry name" value="P-loop containing nucleoside triphosphate hydrolases"/>
    <property type="match status" value="1"/>
</dbReference>
<dbReference type="OrthoDB" id="9815712at2"/>
<dbReference type="NCBIfam" id="TIGR01727">
    <property type="entry name" value="oligo_HPY"/>
    <property type="match status" value="1"/>
</dbReference>
<evidence type="ECO:0000313" key="11">
    <source>
        <dbReference type="Proteomes" id="UP000305267"/>
    </source>
</evidence>
<evidence type="ECO:0000256" key="5">
    <source>
        <dbReference type="ARBA" id="ARBA00022741"/>
    </source>
</evidence>
<evidence type="ECO:0000256" key="3">
    <source>
        <dbReference type="ARBA" id="ARBA00022448"/>
    </source>
</evidence>
<keyword evidence="3" id="KW-0813">Transport</keyword>
<dbReference type="AlphaFoldDB" id="A0A5C4LDD5"/>
<evidence type="ECO:0000256" key="1">
    <source>
        <dbReference type="ARBA" id="ARBA00004417"/>
    </source>
</evidence>
<dbReference type="Proteomes" id="UP000305267">
    <property type="component" value="Unassembled WGS sequence"/>
</dbReference>
<evidence type="ECO:0000256" key="7">
    <source>
        <dbReference type="ARBA" id="ARBA00023136"/>
    </source>
</evidence>
<feature type="domain" description="ABC transporter" evidence="9">
    <location>
        <begin position="8"/>
        <end position="259"/>
    </location>
</feature>
<protein>
    <submittedName>
        <fullName evidence="10">ABC transporter ATP-binding protein</fullName>
    </submittedName>
</protein>
<keyword evidence="5" id="KW-0547">Nucleotide-binding</keyword>
<dbReference type="InterPro" id="IPR003593">
    <property type="entry name" value="AAA+_ATPase"/>
</dbReference>
<keyword evidence="4" id="KW-1003">Cell membrane</keyword>
<comment type="caution">
    <text evidence="10">The sequence shown here is derived from an EMBL/GenBank/DDBJ whole genome shotgun (WGS) entry which is preliminary data.</text>
</comment>
<evidence type="ECO:0000256" key="6">
    <source>
        <dbReference type="ARBA" id="ARBA00022840"/>
    </source>
</evidence>
<dbReference type="GO" id="GO:0005524">
    <property type="term" value="F:ATP binding"/>
    <property type="evidence" value="ECO:0007669"/>
    <property type="project" value="UniProtKB-KW"/>
</dbReference>
<feature type="region of interest" description="Disordered" evidence="8">
    <location>
        <begin position="275"/>
        <end position="299"/>
    </location>
</feature>
<dbReference type="RefSeq" id="WP_139037299.1">
    <property type="nucleotide sequence ID" value="NZ_VDDA01000009.1"/>
</dbReference>
<dbReference type="PANTHER" id="PTHR43297">
    <property type="entry name" value="OLIGOPEPTIDE TRANSPORT ATP-BINDING PROTEIN APPD"/>
    <property type="match status" value="1"/>
</dbReference>
<sequence length="340" mass="36370">MTASPPLLDVRDLAVAFDSDGGTVHAVNGVTYALREGETLGIVGESGSGKSVHVLAMLGLVPRPPGRITSGQVDFEGRDLLAMPERLLRRVRGAEIGMVFQDPMSSLNPAMTVGAQIAEPLLLHRGLDASSARARARDLLDLVRIPDAGRRLDLYPHEFSGGQRQRVMIAIGLACRPKLLIADEATTALDVTVQAEIVALVQELKREIGMAIVWITHDLGVVAGIADTVQVMYAGRIVERGPVDAVFSDPRNAYTLGLLRSLPDLSRGRAGRQRLRQIEGSPPDMRHPPPGDPFAARNPYATPRCRAEAPPLAQVAGSVPGHLAAAWYDLPALLKQGAGR</sequence>
<comment type="similarity">
    <text evidence="2">Belongs to the ABC transporter superfamily.</text>
</comment>
<dbReference type="FunFam" id="3.40.50.300:FF:000016">
    <property type="entry name" value="Oligopeptide ABC transporter ATP-binding component"/>
    <property type="match status" value="1"/>
</dbReference>
<dbReference type="SMART" id="SM00382">
    <property type="entry name" value="AAA"/>
    <property type="match status" value="1"/>
</dbReference>
<evidence type="ECO:0000256" key="8">
    <source>
        <dbReference type="SAM" id="MobiDB-lite"/>
    </source>
</evidence>
<dbReference type="Pfam" id="PF08352">
    <property type="entry name" value="oligo_HPY"/>
    <property type="match status" value="1"/>
</dbReference>
<dbReference type="InterPro" id="IPR050388">
    <property type="entry name" value="ABC_Ni/Peptide_Import"/>
</dbReference>
<name>A0A5C4LDD5_9HYPH</name>